<evidence type="ECO:0000313" key="3">
    <source>
        <dbReference type="Proteomes" id="UP001630127"/>
    </source>
</evidence>
<proteinExistence type="predicted"/>
<reference evidence="2 3" key="1">
    <citation type="submission" date="2024-11" db="EMBL/GenBank/DDBJ databases">
        <title>A near-complete genome assembly of Cinchona calisaya.</title>
        <authorList>
            <person name="Lian D.C."/>
            <person name="Zhao X.W."/>
            <person name="Wei L."/>
        </authorList>
    </citation>
    <scope>NUCLEOTIDE SEQUENCE [LARGE SCALE GENOMIC DNA]</scope>
    <source>
        <tissue evidence="2">Nenye</tissue>
    </source>
</reference>
<gene>
    <name evidence="2" type="ORF">ACH5RR_029844</name>
</gene>
<sequence length="101" mass="11484">MEGGKCNLAWRVMVCNTQQRMRLMVKFVEPSPSPSLIHGQYTSGQISNEAAFDSFPTETPDRPSYLDHSPSSRQLEASIRLSAILLRPKNQHRWAVSARRK</sequence>
<dbReference type="AlphaFoldDB" id="A0ABD2YU26"/>
<name>A0ABD2YU26_9GENT</name>
<evidence type="ECO:0000313" key="2">
    <source>
        <dbReference type="EMBL" id="KAL3510443.1"/>
    </source>
</evidence>
<dbReference type="EMBL" id="JBJUIK010000012">
    <property type="protein sequence ID" value="KAL3510443.1"/>
    <property type="molecule type" value="Genomic_DNA"/>
</dbReference>
<feature type="region of interest" description="Disordered" evidence="1">
    <location>
        <begin position="52"/>
        <end position="71"/>
    </location>
</feature>
<organism evidence="2 3">
    <name type="scientific">Cinchona calisaya</name>
    <dbReference type="NCBI Taxonomy" id="153742"/>
    <lineage>
        <taxon>Eukaryota</taxon>
        <taxon>Viridiplantae</taxon>
        <taxon>Streptophyta</taxon>
        <taxon>Embryophyta</taxon>
        <taxon>Tracheophyta</taxon>
        <taxon>Spermatophyta</taxon>
        <taxon>Magnoliopsida</taxon>
        <taxon>eudicotyledons</taxon>
        <taxon>Gunneridae</taxon>
        <taxon>Pentapetalae</taxon>
        <taxon>asterids</taxon>
        <taxon>lamiids</taxon>
        <taxon>Gentianales</taxon>
        <taxon>Rubiaceae</taxon>
        <taxon>Cinchonoideae</taxon>
        <taxon>Cinchoneae</taxon>
        <taxon>Cinchona</taxon>
    </lineage>
</organism>
<comment type="caution">
    <text evidence="2">The sequence shown here is derived from an EMBL/GenBank/DDBJ whole genome shotgun (WGS) entry which is preliminary data.</text>
</comment>
<protein>
    <submittedName>
        <fullName evidence="2">Uncharacterized protein</fullName>
    </submittedName>
</protein>
<dbReference type="Proteomes" id="UP001630127">
    <property type="component" value="Unassembled WGS sequence"/>
</dbReference>
<evidence type="ECO:0000256" key="1">
    <source>
        <dbReference type="SAM" id="MobiDB-lite"/>
    </source>
</evidence>
<keyword evidence="3" id="KW-1185">Reference proteome</keyword>
<accession>A0ABD2YU26</accession>